<dbReference type="GO" id="GO:0045893">
    <property type="term" value="P:positive regulation of DNA-templated transcription"/>
    <property type="evidence" value="ECO:0007669"/>
    <property type="project" value="EnsemblPlants"/>
</dbReference>
<dbReference type="GO" id="GO:0042752">
    <property type="term" value="P:regulation of circadian rhythm"/>
    <property type="evidence" value="ECO:0007669"/>
    <property type="project" value="EnsemblPlants"/>
</dbReference>
<feature type="region of interest" description="Disordered" evidence="2">
    <location>
        <begin position="200"/>
        <end position="331"/>
    </location>
</feature>
<feature type="compositionally biased region" description="Basic and acidic residues" evidence="2">
    <location>
        <begin position="234"/>
        <end position="268"/>
    </location>
</feature>
<dbReference type="GO" id="GO:0009651">
    <property type="term" value="P:response to salt stress"/>
    <property type="evidence" value="ECO:0007669"/>
    <property type="project" value="EnsemblPlants"/>
</dbReference>
<proteinExistence type="inferred from homology"/>
<dbReference type="Pfam" id="PF02731">
    <property type="entry name" value="SKIP_SNW"/>
    <property type="match status" value="1"/>
</dbReference>
<dbReference type="Proteomes" id="UP000012073">
    <property type="component" value="Unassembled WGS sequence"/>
</dbReference>
<feature type="region of interest" description="Disordered" evidence="2">
    <location>
        <begin position="79"/>
        <end position="101"/>
    </location>
</feature>
<evidence type="ECO:0000259" key="3">
    <source>
        <dbReference type="Pfam" id="PF02731"/>
    </source>
</evidence>
<evidence type="ECO:0000256" key="1">
    <source>
        <dbReference type="ARBA" id="ARBA00010197"/>
    </source>
</evidence>
<dbReference type="EMBL" id="HG001523">
    <property type="protein sequence ID" value="CDF77415.1"/>
    <property type="molecule type" value="Genomic_DNA"/>
</dbReference>
<protein>
    <submittedName>
        <fullName evidence="4">SKIP/SNW domain containing protein</fullName>
    </submittedName>
</protein>
<dbReference type="GO" id="GO:0009737">
    <property type="term" value="P:response to abscisic acid"/>
    <property type="evidence" value="ECO:0007669"/>
    <property type="project" value="EnsemblPlants"/>
</dbReference>
<dbReference type="InterPro" id="IPR004015">
    <property type="entry name" value="SKI-int_prot_SKIP_SNW-dom"/>
</dbReference>
<feature type="region of interest" description="Disordered" evidence="2">
    <location>
        <begin position="348"/>
        <end position="416"/>
    </location>
</feature>
<dbReference type="RefSeq" id="XP_005712289.1">
    <property type="nucleotide sequence ID" value="XM_005712232.1"/>
</dbReference>
<feature type="compositionally biased region" description="Low complexity" evidence="2">
    <location>
        <begin position="219"/>
        <end position="233"/>
    </location>
</feature>
<feature type="non-terminal residue" evidence="4">
    <location>
        <position position="1"/>
    </location>
</feature>
<feature type="compositionally biased region" description="Low complexity" evidence="2">
    <location>
        <begin position="379"/>
        <end position="393"/>
    </location>
</feature>
<dbReference type="GO" id="GO:0036002">
    <property type="term" value="F:pre-mRNA binding"/>
    <property type="evidence" value="ECO:0007669"/>
    <property type="project" value="EnsemblPlants"/>
</dbReference>
<keyword evidence="5" id="KW-1185">Reference proteome</keyword>
<evidence type="ECO:0000313" key="5">
    <source>
        <dbReference type="Proteomes" id="UP000012073"/>
    </source>
</evidence>
<dbReference type="GO" id="GO:0010228">
    <property type="term" value="P:vegetative to reproductive phase transition of meristem"/>
    <property type="evidence" value="ECO:0007669"/>
    <property type="project" value="EnsemblPlants"/>
</dbReference>
<dbReference type="GO" id="GO:0000398">
    <property type="term" value="P:mRNA splicing, via spliceosome"/>
    <property type="evidence" value="ECO:0007669"/>
    <property type="project" value="EnsemblPlants"/>
</dbReference>
<dbReference type="OMA" id="YGQRRGW"/>
<feature type="domain" description="SKI-interacting protein SKIP SNW" evidence="3">
    <location>
        <begin position="39"/>
        <end position="197"/>
    </location>
</feature>
<gene>
    <name evidence="4" type="ORF">CHC_T00010281001</name>
</gene>
<name>S0F2U2_CHOCR</name>
<accession>S0F2U2</accession>
<dbReference type="GO" id="GO:0010555">
    <property type="term" value="P:response to mannitol"/>
    <property type="evidence" value="ECO:0007669"/>
    <property type="project" value="EnsemblPlants"/>
</dbReference>
<dbReference type="STRING" id="2769.S0F2U2"/>
<comment type="similarity">
    <text evidence="1">Belongs to the SNW family.</text>
</comment>
<feature type="compositionally biased region" description="Basic and acidic residues" evidence="2">
    <location>
        <begin position="278"/>
        <end position="288"/>
    </location>
</feature>
<reference evidence="5" key="1">
    <citation type="journal article" date="2013" name="Proc. Natl. Acad. Sci. U.S.A.">
        <title>Genome structure and metabolic features in the red seaweed Chondrus crispus shed light on evolution of the Archaeplastida.</title>
        <authorList>
            <person name="Collen J."/>
            <person name="Porcel B."/>
            <person name="Carre W."/>
            <person name="Ball S.G."/>
            <person name="Chaparro C."/>
            <person name="Tonon T."/>
            <person name="Barbeyron T."/>
            <person name="Michel G."/>
            <person name="Noel B."/>
            <person name="Valentin K."/>
            <person name="Elias M."/>
            <person name="Artiguenave F."/>
            <person name="Arun A."/>
            <person name="Aury J.M."/>
            <person name="Barbosa-Neto J.F."/>
            <person name="Bothwell J.H."/>
            <person name="Bouget F.Y."/>
            <person name="Brillet L."/>
            <person name="Cabello-Hurtado F."/>
            <person name="Capella-Gutierrez S."/>
            <person name="Charrier B."/>
            <person name="Cladiere L."/>
            <person name="Cock J.M."/>
            <person name="Coelho S.M."/>
            <person name="Colleoni C."/>
            <person name="Czjzek M."/>
            <person name="Da Silva C."/>
            <person name="Delage L."/>
            <person name="Denoeud F."/>
            <person name="Deschamps P."/>
            <person name="Dittami S.M."/>
            <person name="Gabaldon T."/>
            <person name="Gachon C.M."/>
            <person name="Groisillier A."/>
            <person name="Herve C."/>
            <person name="Jabbari K."/>
            <person name="Katinka M."/>
            <person name="Kloareg B."/>
            <person name="Kowalczyk N."/>
            <person name="Labadie K."/>
            <person name="Leblanc C."/>
            <person name="Lopez P.J."/>
            <person name="McLachlan D.H."/>
            <person name="Meslet-Cladiere L."/>
            <person name="Moustafa A."/>
            <person name="Nehr Z."/>
            <person name="Nyvall Collen P."/>
            <person name="Panaud O."/>
            <person name="Partensky F."/>
            <person name="Poulain J."/>
            <person name="Rensing S.A."/>
            <person name="Rousvoal S."/>
            <person name="Samson G."/>
            <person name="Symeonidi A."/>
            <person name="Weissenbach J."/>
            <person name="Zambounis A."/>
            <person name="Wincker P."/>
            <person name="Boyen C."/>
        </authorList>
    </citation>
    <scope>NUCLEOTIDE SEQUENCE [LARGE SCALE GENOMIC DNA]</scope>
    <source>
        <strain evidence="5">cv. Stackhouse</strain>
    </source>
</reference>
<dbReference type="KEGG" id="ccp:CHC_T00010281001"/>
<dbReference type="PANTHER" id="PTHR12096">
    <property type="entry name" value="NUCLEAR PROTEIN SKIP-RELATED"/>
    <property type="match status" value="1"/>
</dbReference>
<dbReference type="GeneID" id="17320001"/>
<dbReference type="InterPro" id="IPR017862">
    <property type="entry name" value="SKI-int_prot_SKIP"/>
</dbReference>
<evidence type="ECO:0000256" key="2">
    <source>
        <dbReference type="SAM" id="MobiDB-lite"/>
    </source>
</evidence>
<feature type="compositionally biased region" description="Basic and acidic residues" evidence="2">
    <location>
        <begin position="394"/>
        <end position="408"/>
    </location>
</feature>
<dbReference type="Gramene" id="CDF77415">
    <property type="protein sequence ID" value="CDF77415"/>
    <property type="gene ID" value="CHC_T00010281001"/>
</dbReference>
<evidence type="ECO:0000313" key="4">
    <source>
        <dbReference type="EMBL" id="CDF77415.1"/>
    </source>
</evidence>
<feature type="compositionally biased region" description="Gly residues" evidence="2">
    <location>
        <begin position="294"/>
        <end position="304"/>
    </location>
</feature>
<dbReference type="AlphaFoldDB" id="S0F2U2"/>
<dbReference type="OrthoDB" id="666364at2759"/>
<dbReference type="GO" id="GO:0005681">
    <property type="term" value="C:spliceosomal complex"/>
    <property type="evidence" value="ECO:0007669"/>
    <property type="project" value="InterPro"/>
</dbReference>
<sequence length="435" mass="47750">ADATAERTRVALEKVVNGKIVAAKTHNPHVLARKEKPSFVRYTPANTNTAHNSGAAQRIIKLVEAPVDPMLPPKFSMTKAPVNPPSPPVPVMHSPERKLTKKDAADWKIPPVVSNWKNNRGYTISLDKRLAAEGRDLQDHSINDRFASFAEAMYSAERTARDDVEKRAHIQRQVSIRAKTAKEQELRELADRARRERKGYLGLSEATDTESVAATEPTRAGVAPRAPAPVEAARQLRDDAPPTPSLRREMREERDREFRQHSYIREESTAPTLKRSKLSRDQERDLAERVALGQGTGGGVGGGEVQYDQRLFNQDGAHGRGQSSLAGGFGADDSYSLYDKPLFAGGNASSKFLYRPPRNEGEEEAGAGGRRGKADRPFGGSVAAGATGASKGGAVRDRPVEFERDTELKSAANEDPYGLEQFFTEAKKFEKEAKD</sequence>
<organism evidence="4 5">
    <name type="scientific">Chondrus crispus</name>
    <name type="common">Carrageen Irish moss</name>
    <name type="synonym">Polymorpha crispa</name>
    <dbReference type="NCBI Taxonomy" id="2769"/>
    <lineage>
        <taxon>Eukaryota</taxon>
        <taxon>Rhodophyta</taxon>
        <taxon>Florideophyceae</taxon>
        <taxon>Rhodymeniophycidae</taxon>
        <taxon>Gigartinales</taxon>
        <taxon>Gigartinaceae</taxon>
        <taxon>Chondrus</taxon>
    </lineage>
</organism>